<organism evidence="2 3">
    <name type="scientific">Pedobacter psychrophilus</name>
    <dbReference type="NCBI Taxonomy" id="1826909"/>
    <lineage>
        <taxon>Bacteria</taxon>
        <taxon>Pseudomonadati</taxon>
        <taxon>Bacteroidota</taxon>
        <taxon>Sphingobacteriia</taxon>
        <taxon>Sphingobacteriales</taxon>
        <taxon>Sphingobacteriaceae</taxon>
        <taxon>Pedobacter</taxon>
    </lineage>
</organism>
<proteinExistence type="inferred from homology"/>
<name>A0A179DIS5_9SPHI</name>
<dbReference type="Proteomes" id="UP000078459">
    <property type="component" value="Unassembled WGS sequence"/>
</dbReference>
<dbReference type="AlphaFoldDB" id="A0A179DIS5"/>
<reference evidence="2 3" key="2">
    <citation type="submission" date="2016-06" db="EMBL/GenBank/DDBJ databases">
        <title>Pedobacter psychrophilus sp. nov., isolated from Antarctic fragmentary rock.</title>
        <authorList>
            <person name="Svec P."/>
        </authorList>
    </citation>
    <scope>NUCLEOTIDE SEQUENCE [LARGE SCALE GENOMIC DNA]</scope>
    <source>
        <strain evidence="2 3">CCM 8644</strain>
    </source>
</reference>
<dbReference type="InterPro" id="IPR000600">
    <property type="entry name" value="ROK"/>
</dbReference>
<accession>A0A179DIS5</accession>
<dbReference type="SUPFAM" id="SSF53067">
    <property type="entry name" value="Actin-like ATPase domain"/>
    <property type="match status" value="1"/>
</dbReference>
<dbReference type="RefSeq" id="WP_068821580.1">
    <property type="nucleotide sequence ID" value="NZ_LWHJ01000022.1"/>
</dbReference>
<protein>
    <recommendedName>
        <fullName evidence="4">Glucokinase</fullName>
    </recommendedName>
</protein>
<dbReference type="STRING" id="1826909.A5893_05160"/>
<dbReference type="PANTHER" id="PTHR18964">
    <property type="entry name" value="ROK (REPRESSOR, ORF, KINASE) FAMILY"/>
    <property type="match status" value="1"/>
</dbReference>
<sequence length="309" mass="33950">MAIIAIDLGGTRIKTGVVKNGEVEHLFIKEIAPNKPLSTYIPFIKERVAYLKKELNGEIKGLGIAFPGLVDTDKNSIIDTSGKYEDAPEFDLATWVKQELGLAVKIENDARLACLGEWQYGAGNKSPDMVMFMLGTGIGTSAIIDNKLLRGKHYQAGVLGGHFIMDYHNTKDVCSCGKYGCLESIASTWRVDQLAKAHHLYSKSNLTKLNKINIASIFSIENETDELAKHLREHCMYVWALGIVNLIHAYDPSVVVVGGGVMHSESVIMPFLKDIIKNRAWCPSGLPEIVTSAYPDTAALIGIEVLFKN</sequence>
<dbReference type="EMBL" id="LWHJ01000022">
    <property type="protein sequence ID" value="OAQ40343.1"/>
    <property type="molecule type" value="Genomic_DNA"/>
</dbReference>
<dbReference type="PANTHER" id="PTHR18964:SF149">
    <property type="entry name" value="BIFUNCTIONAL UDP-N-ACETYLGLUCOSAMINE 2-EPIMERASE_N-ACETYLMANNOSAMINE KINASE"/>
    <property type="match status" value="1"/>
</dbReference>
<evidence type="ECO:0000256" key="1">
    <source>
        <dbReference type="ARBA" id="ARBA00006479"/>
    </source>
</evidence>
<gene>
    <name evidence="2" type="ORF">A5893_05160</name>
</gene>
<dbReference type="InterPro" id="IPR043129">
    <property type="entry name" value="ATPase_NBD"/>
</dbReference>
<dbReference type="OrthoDB" id="9810372at2"/>
<comment type="similarity">
    <text evidence="1">Belongs to the ROK (NagC/XylR) family.</text>
</comment>
<evidence type="ECO:0000313" key="2">
    <source>
        <dbReference type="EMBL" id="OAQ40343.1"/>
    </source>
</evidence>
<dbReference type="Pfam" id="PF00480">
    <property type="entry name" value="ROK"/>
    <property type="match status" value="1"/>
</dbReference>
<dbReference type="Gene3D" id="3.30.420.40">
    <property type="match status" value="2"/>
</dbReference>
<keyword evidence="3" id="KW-1185">Reference proteome</keyword>
<reference evidence="2 3" key="1">
    <citation type="submission" date="2016-04" db="EMBL/GenBank/DDBJ databases">
        <authorList>
            <person name="Evans L.H."/>
            <person name="Alamgir A."/>
            <person name="Owens N."/>
            <person name="Weber N.D."/>
            <person name="Virtaneva K."/>
            <person name="Barbian K."/>
            <person name="Babar A."/>
            <person name="Rosenke K."/>
        </authorList>
    </citation>
    <scope>NUCLEOTIDE SEQUENCE [LARGE SCALE GENOMIC DNA]</scope>
    <source>
        <strain evidence="2 3">CCM 8644</strain>
    </source>
</reference>
<evidence type="ECO:0008006" key="4">
    <source>
        <dbReference type="Google" id="ProtNLM"/>
    </source>
</evidence>
<comment type="caution">
    <text evidence="2">The sequence shown here is derived from an EMBL/GenBank/DDBJ whole genome shotgun (WGS) entry which is preliminary data.</text>
</comment>
<evidence type="ECO:0000313" key="3">
    <source>
        <dbReference type="Proteomes" id="UP000078459"/>
    </source>
</evidence>